<dbReference type="InterPro" id="IPR000795">
    <property type="entry name" value="T_Tr_GTP-bd_dom"/>
</dbReference>
<evidence type="ECO:0000256" key="5">
    <source>
        <dbReference type="ARBA" id="ARBA00023128"/>
    </source>
</evidence>
<evidence type="ECO:0000259" key="8">
    <source>
        <dbReference type="PROSITE" id="PS51722"/>
    </source>
</evidence>
<evidence type="ECO:0000256" key="2">
    <source>
        <dbReference type="ARBA" id="ARBA00022741"/>
    </source>
</evidence>
<dbReference type="PROSITE" id="PS00301">
    <property type="entry name" value="G_TR_1"/>
    <property type="match status" value="1"/>
</dbReference>
<keyword evidence="3 7" id="KW-0251">Elongation factor</keyword>
<keyword evidence="2 7" id="KW-0547">Nucleotide-binding</keyword>
<dbReference type="InterPro" id="IPR005517">
    <property type="entry name" value="Transl_elong_EFG/EF2_IV"/>
</dbReference>
<dbReference type="EMBL" id="CAKAEH010001454">
    <property type="protein sequence ID" value="CAG9536450.1"/>
    <property type="molecule type" value="Genomic_DNA"/>
</dbReference>
<sequence>MAAILRTSEKRILSAQDVEDDTGDSIGREISSLERLVATAMTDIASEINKKYVECIPDLVTTNKLLDTIRSTCSTVNHSINSIVNNVENIAKEVELNKKELERLGSIKDWKLKMHSLEEIESLICQLSYSSNEENPLVNAKLLVELEAKLKDILQENETVDKAFTERIGPALKTEIVMLRQSLTYMLNTFWDQMFSLRELNNKVILQLTASSCDVLNEKLSAMDVLNLIDVKVGKLSSILMHHFCKRLIAAKDPTEIIICRDGTTSSQHEYVVRKEAPVEDGKRKCSDPEKVLCAMLELFKNLGRNLGAMKANGKNIVQLIGDKISNEIVESLVRECLTPAIPYDSKDMPAFEALLASTDQFGEEMKKLGFFTNSTKSFREFAENYESTFINRRCSKIIGEARNLIEAPLTEFVSVGSSSNTDDDETVEEFVKLGLRKPEETDENEEHYPKLMRLVSCQVSKTAIDITDLIIRTLDDAAKADSASAMAKILQTARNIIELYAWTAPRKHDSEISMVPILAAIFYNNCYYICHRLMIITVEILPKIRDVMQAKNLSISFTDFIPNLRQIAAESMEKQLAQCRRQISTLLANDKIFFGLDDVSQYEKCMKCLDGCMINLEQISGIWRKVLTKTVYANCVGNIISFFFNALVKMLMSTEDIRATDAELSAIALRKVLKRSEMLFVIEQSKHSSIHRYAEVSYFRIKELLFCLDSSLQNIYDRWCDGKGPLAQWLHADEVRHLVKALFQNTEKRAQFIVNWKNFATTQTDPIPSYRIKPLEKIRNIGISAHIDSGKTTVTERILYYAGRIKEMHEVRGKDEVGATMDFMDLERERGITIQSAATYVDWNGVNINIIDTPGHVDFTVEVERALRVLDGAVLVLCGVGGVQSQTFTVNRQLRRYNVPFITFVNKMDRVGANPFKALSDMRTKLKHNAALLQIPIGKEHDFKGIVDLIEEQAVYSEDFYGNTLRKDEIPAELRTQAKDMRQELIEHLANGDDLIAEQWLGDVSPTPSQIHQAVRRATIKRTFVPMFVGTALKNKGVQSMIDAIVQYLPNPSEVVNRASILNKMTGKEEKIVLNPERGNSHPFVGLAFKLEAGKFGQLTYFRIYQGQLCRGDTIYASKDGRKVRVQKLVRIHANSLQEIDTAFAGDICATYGLECFSGETFCGESDYEVYCESMHIPEPVISMSIRCINNKDGEKFMKALNRFTKEDPTFRKEYNTEARETVVSGMGELHLEIYSQRMKNEFNCPVVLGAPTVAYRETLAKPYKFYYRHKKQTGGQGQFGEIEGVMEPLPPNRNMEVEFADETIGSNIPKQLVVPLKKGFNLMLDEGPLIHAKIAGIKMRLQDGKTHEVDSTDIAMINTMQNMMREAFLKAEWKLLEPIMKVDITIPEEFQNSISSTLSSGSILLDSSLSGDYLTLTCEAPLRTMFGYSTKLRTMTKGKGEYVMEFARYAPLAQDIQQQVIGEWKEAQEAGEKGSERKKKK</sequence>
<dbReference type="InterPro" id="IPR009022">
    <property type="entry name" value="EFG_III"/>
</dbReference>
<organism evidence="9 10">
    <name type="scientific">Cercopithifilaria johnstoni</name>
    <dbReference type="NCBI Taxonomy" id="2874296"/>
    <lineage>
        <taxon>Eukaryota</taxon>
        <taxon>Metazoa</taxon>
        <taxon>Ecdysozoa</taxon>
        <taxon>Nematoda</taxon>
        <taxon>Chromadorea</taxon>
        <taxon>Rhabditida</taxon>
        <taxon>Spirurina</taxon>
        <taxon>Spiruromorpha</taxon>
        <taxon>Filarioidea</taxon>
        <taxon>Onchocercidae</taxon>
        <taxon>Cercopithifilaria</taxon>
    </lineage>
</organism>
<dbReference type="Gene3D" id="3.30.70.870">
    <property type="entry name" value="Elongation Factor G (Translational Gtpase), domain 3"/>
    <property type="match status" value="1"/>
</dbReference>
<dbReference type="GO" id="GO:0070125">
    <property type="term" value="P:mitochondrial translational elongation"/>
    <property type="evidence" value="ECO:0007669"/>
    <property type="project" value="UniProtKB-UniRule"/>
</dbReference>
<dbReference type="NCBIfam" id="TIGR00484">
    <property type="entry name" value="EF-G"/>
    <property type="match status" value="1"/>
</dbReference>
<dbReference type="InterPro" id="IPR046362">
    <property type="entry name" value="Zw10/DSL1_C_sf"/>
</dbReference>
<dbReference type="Pfam" id="PF03144">
    <property type="entry name" value="GTP_EFTU_D2"/>
    <property type="match status" value="1"/>
</dbReference>
<keyword evidence="4 7" id="KW-0648">Protein biosynthesis</keyword>
<comment type="pathway">
    <text evidence="7">Protein biosynthesis; polypeptide chain elongation.</text>
</comment>
<dbReference type="Pfam" id="PF14492">
    <property type="entry name" value="EFG_III"/>
    <property type="match status" value="1"/>
</dbReference>
<dbReference type="InterPro" id="IPR000640">
    <property type="entry name" value="EFG_V-like"/>
</dbReference>
<dbReference type="PROSITE" id="PS51722">
    <property type="entry name" value="G_TR_2"/>
    <property type="match status" value="1"/>
</dbReference>
<dbReference type="InterPro" id="IPR048343">
    <property type="entry name" value="ZW10_C"/>
</dbReference>
<evidence type="ECO:0000256" key="4">
    <source>
        <dbReference type="ARBA" id="ARBA00022917"/>
    </source>
</evidence>
<dbReference type="CDD" id="cd04091">
    <property type="entry name" value="mtEFG1_II_like"/>
    <property type="match status" value="1"/>
</dbReference>
<dbReference type="InterPro" id="IPR009000">
    <property type="entry name" value="Transl_B-barrel_sf"/>
</dbReference>
<dbReference type="CDD" id="cd01886">
    <property type="entry name" value="EF-G"/>
    <property type="match status" value="1"/>
</dbReference>
<comment type="function">
    <text evidence="7">Mitochondrial GTPase that catalyzes the GTP-dependent ribosomal translocation step during translation elongation. During this step, the ribosome changes from the pre-translocational (PRE) to the post-translocational (POST) state as the newly formed A-site-bound peptidyl-tRNA and P-site-bound deacylated tRNA move to the P and E sites, respectively. Catalyzes the coordinated movement of the two tRNA molecules, the mRNA and conformational changes in the ribosome.</text>
</comment>
<dbReference type="Gene3D" id="2.40.30.10">
    <property type="entry name" value="Translation factors"/>
    <property type="match status" value="1"/>
</dbReference>
<dbReference type="Gene3D" id="3.30.230.10">
    <property type="match status" value="1"/>
</dbReference>
<dbReference type="Pfam" id="PF00679">
    <property type="entry name" value="EFG_C"/>
    <property type="match status" value="1"/>
</dbReference>
<dbReference type="SUPFAM" id="SSF50447">
    <property type="entry name" value="Translation proteins"/>
    <property type="match status" value="1"/>
</dbReference>
<dbReference type="InterPro" id="IPR020568">
    <property type="entry name" value="Ribosomal_Su5_D2-typ_SF"/>
</dbReference>
<reference evidence="9" key="1">
    <citation type="submission" date="2021-09" db="EMBL/GenBank/DDBJ databases">
        <authorList>
            <consortium name="Pathogen Informatics"/>
        </authorList>
    </citation>
    <scope>NUCLEOTIDE SEQUENCE</scope>
</reference>
<dbReference type="InterPro" id="IPR004161">
    <property type="entry name" value="EFTu-like_2"/>
</dbReference>
<dbReference type="InterPro" id="IPR005225">
    <property type="entry name" value="Small_GTP-bd"/>
</dbReference>
<dbReference type="Pfam" id="PF20666">
    <property type="entry name" value="ZW10_C"/>
    <property type="match status" value="1"/>
</dbReference>
<dbReference type="InterPro" id="IPR004540">
    <property type="entry name" value="Transl_elong_EFG/EF2"/>
</dbReference>
<comment type="caution">
    <text evidence="9">The sequence shown here is derived from an EMBL/GenBank/DDBJ whole genome shotgun (WGS) entry which is preliminary data.</text>
</comment>
<evidence type="ECO:0000256" key="1">
    <source>
        <dbReference type="ARBA" id="ARBA00005870"/>
    </source>
</evidence>
<dbReference type="SMART" id="SM00889">
    <property type="entry name" value="EFG_IV"/>
    <property type="match status" value="1"/>
</dbReference>
<protein>
    <recommendedName>
        <fullName evidence="7">Elongation factor G, mitochondrial</fullName>
        <shortName evidence="7">EF-Gmt</shortName>
    </recommendedName>
    <alternativeName>
        <fullName evidence="7">Elongation factor G 1, mitochondrial</fullName>
        <shortName evidence="7">mEF-G 1</shortName>
    </alternativeName>
    <alternativeName>
        <fullName evidence="7">Elongation factor G1</fullName>
    </alternativeName>
</protein>
<dbReference type="FunFam" id="3.30.70.870:FF:000001">
    <property type="entry name" value="Elongation factor G"/>
    <property type="match status" value="1"/>
</dbReference>
<dbReference type="InterPro" id="IPR031157">
    <property type="entry name" value="G_TR_CS"/>
</dbReference>
<dbReference type="SUPFAM" id="SSF54980">
    <property type="entry name" value="EF-G C-terminal domain-like"/>
    <property type="match status" value="2"/>
</dbReference>
<dbReference type="InterPro" id="IPR041095">
    <property type="entry name" value="EFG_II"/>
</dbReference>
<dbReference type="FunFam" id="3.40.50.300:FF:000029">
    <property type="entry name" value="Elongation factor G"/>
    <property type="match status" value="1"/>
</dbReference>
<dbReference type="InterPro" id="IPR048344">
    <property type="entry name" value="Zw10_middle"/>
</dbReference>
<dbReference type="SUPFAM" id="SSF54211">
    <property type="entry name" value="Ribosomal protein S5 domain 2-like"/>
    <property type="match status" value="1"/>
</dbReference>
<dbReference type="Gene3D" id="3.40.50.300">
    <property type="entry name" value="P-loop containing nucleotide triphosphate hydrolases"/>
    <property type="match status" value="1"/>
</dbReference>
<accession>A0A8J2PUN5</accession>
<dbReference type="Gene3D" id="3.30.70.240">
    <property type="match status" value="1"/>
</dbReference>
<dbReference type="GO" id="GO:0005739">
    <property type="term" value="C:mitochondrion"/>
    <property type="evidence" value="ECO:0007669"/>
    <property type="project" value="UniProtKB-SubCell"/>
</dbReference>
<dbReference type="InterPro" id="IPR055148">
    <property type="entry name" value="ZW10_C_2"/>
</dbReference>
<dbReference type="Pfam" id="PF20665">
    <property type="entry name" value="Zw10_middle"/>
    <property type="match status" value="1"/>
</dbReference>
<dbReference type="Gene3D" id="1.10.357.150">
    <property type="match status" value="1"/>
</dbReference>
<feature type="binding site" evidence="7">
    <location>
        <begin position="907"/>
        <end position="910"/>
    </location>
    <ligand>
        <name>GTP</name>
        <dbReference type="ChEBI" id="CHEBI:37565"/>
    </ligand>
</feature>
<evidence type="ECO:0000256" key="7">
    <source>
        <dbReference type="HAMAP-Rule" id="MF_03061"/>
    </source>
</evidence>
<dbReference type="GO" id="GO:0003746">
    <property type="term" value="F:translation elongation factor activity"/>
    <property type="evidence" value="ECO:0007669"/>
    <property type="project" value="UniProtKB-UniRule"/>
</dbReference>
<dbReference type="HAMAP" id="MF_00054_B">
    <property type="entry name" value="EF_G_EF_2_B"/>
    <property type="match status" value="1"/>
</dbReference>
<dbReference type="GO" id="GO:0005525">
    <property type="term" value="F:GTP binding"/>
    <property type="evidence" value="ECO:0007669"/>
    <property type="project" value="UniProtKB-UniRule"/>
</dbReference>
<dbReference type="Pfam" id="PF03764">
    <property type="entry name" value="EFG_IV"/>
    <property type="match status" value="1"/>
</dbReference>
<feature type="domain" description="Tr-type G" evidence="8">
    <location>
        <begin position="777"/>
        <end position="1054"/>
    </location>
</feature>
<evidence type="ECO:0000313" key="9">
    <source>
        <dbReference type="EMBL" id="CAG9536450.1"/>
    </source>
</evidence>
<comment type="similarity">
    <text evidence="7">Belongs to the GTP-binding elongation factor family. EF-G/EF-2 subfamily.</text>
</comment>
<proteinExistence type="inferred from homology"/>
<dbReference type="Proteomes" id="UP000746747">
    <property type="component" value="Unassembled WGS sequence"/>
</dbReference>
<dbReference type="Pfam" id="PF22766">
    <property type="entry name" value="ZW10_C2"/>
    <property type="match status" value="1"/>
</dbReference>
<dbReference type="OrthoDB" id="198619at2759"/>
<evidence type="ECO:0000256" key="6">
    <source>
        <dbReference type="ARBA" id="ARBA00023134"/>
    </source>
</evidence>
<dbReference type="PANTHER" id="PTHR43636">
    <property type="entry name" value="ELONGATION FACTOR G, MITOCHONDRIAL"/>
    <property type="match status" value="1"/>
</dbReference>
<dbReference type="GO" id="GO:0003924">
    <property type="term" value="F:GTPase activity"/>
    <property type="evidence" value="ECO:0007669"/>
    <property type="project" value="UniProtKB-UniRule"/>
</dbReference>
<feature type="binding site" evidence="7">
    <location>
        <begin position="786"/>
        <end position="793"/>
    </location>
    <ligand>
        <name>GTP</name>
        <dbReference type="ChEBI" id="CHEBI:37565"/>
    </ligand>
</feature>
<keyword evidence="6 7" id="KW-0342">GTP-binding</keyword>
<comment type="subcellular location">
    <subcellularLocation>
        <location evidence="7">Mitochondrion</location>
    </subcellularLocation>
</comment>
<gene>
    <name evidence="9" type="ORF">CJOHNSTONI_LOCUS6368</name>
</gene>
<dbReference type="InterPro" id="IPR027417">
    <property type="entry name" value="P-loop_NTPase"/>
</dbReference>
<keyword evidence="5 7" id="KW-0496">Mitochondrion</keyword>
<dbReference type="InterPro" id="IPR014721">
    <property type="entry name" value="Ribsml_uS5_D2-typ_fold_subgr"/>
</dbReference>
<dbReference type="NCBIfam" id="TIGR00231">
    <property type="entry name" value="small_GTP"/>
    <property type="match status" value="1"/>
</dbReference>
<name>A0A8J2PUN5_9BILA</name>
<dbReference type="SMART" id="SM00838">
    <property type="entry name" value="EFG_C"/>
    <property type="match status" value="1"/>
</dbReference>
<dbReference type="InterPro" id="IPR035647">
    <property type="entry name" value="EFG_III/V"/>
</dbReference>
<keyword evidence="10" id="KW-1185">Reference proteome</keyword>
<dbReference type="PANTHER" id="PTHR43636:SF2">
    <property type="entry name" value="ELONGATION FACTOR G, MITOCHONDRIAL"/>
    <property type="match status" value="1"/>
</dbReference>
<evidence type="ECO:0000256" key="3">
    <source>
        <dbReference type="ARBA" id="ARBA00022768"/>
    </source>
</evidence>
<feature type="binding site" evidence="7">
    <location>
        <begin position="853"/>
        <end position="857"/>
    </location>
    <ligand>
        <name>GTP</name>
        <dbReference type="ChEBI" id="CHEBI:37565"/>
    </ligand>
</feature>
<comment type="similarity">
    <text evidence="1">Belongs to the TRAFAC class translation factor GTPase superfamily. Classic translation factor GTPase family. EF-G/EF-2 subfamily.</text>
</comment>
<dbReference type="FunFam" id="2.40.30.10:FF:000022">
    <property type="entry name" value="Elongation factor G, mitochondrial"/>
    <property type="match status" value="1"/>
</dbReference>
<dbReference type="SUPFAM" id="SSF52540">
    <property type="entry name" value="P-loop containing nucleoside triphosphate hydrolases"/>
    <property type="match status" value="1"/>
</dbReference>
<dbReference type="FunFam" id="3.30.70.240:FF:000001">
    <property type="entry name" value="Elongation factor G"/>
    <property type="match status" value="1"/>
</dbReference>
<dbReference type="CDD" id="cd16262">
    <property type="entry name" value="EFG_III"/>
    <property type="match status" value="1"/>
</dbReference>
<evidence type="ECO:0000313" key="10">
    <source>
        <dbReference type="Proteomes" id="UP000746747"/>
    </source>
</evidence>
<dbReference type="Pfam" id="PF00009">
    <property type="entry name" value="GTP_EFTU"/>
    <property type="match status" value="1"/>
</dbReference>
<dbReference type="UniPathway" id="UPA00345"/>
<dbReference type="PRINTS" id="PR00315">
    <property type="entry name" value="ELONGATNFCT"/>
</dbReference>